<evidence type="ECO:0000256" key="7">
    <source>
        <dbReference type="ARBA" id="ARBA00022705"/>
    </source>
</evidence>
<evidence type="ECO:0000259" key="11">
    <source>
        <dbReference type="Pfam" id="PF00712"/>
    </source>
</evidence>
<evidence type="ECO:0000256" key="5">
    <source>
        <dbReference type="ARBA" id="ARBA00022679"/>
    </source>
</evidence>
<dbReference type="Pfam" id="PF00712">
    <property type="entry name" value="DNA_pol3_beta"/>
    <property type="match status" value="1"/>
</dbReference>
<dbReference type="Gene3D" id="3.10.150.10">
    <property type="entry name" value="DNA Polymerase III, subunit A, domain 2"/>
    <property type="match status" value="3"/>
</dbReference>
<keyword evidence="6 10" id="KW-0548">Nucleotidyltransferase</keyword>
<evidence type="ECO:0000256" key="3">
    <source>
        <dbReference type="ARBA" id="ARBA00021035"/>
    </source>
</evidence>
<dbReference type="NCBIfam" id="TIGR00663">
    <property type="entry name" value="dnan"/>
    <property type="match status" value="1"/>
</dbReference>
<keyword evidence="8 10" id="KW-0239">DNA-directed DNA polymerase</keyword>
<keyword evidence="9" id="KW-0238">DNA-binding</keyword>
<evidence type="ECO:0000256" key="8">
    <source>
        <dbReference type="ARBA" id="ARBA00022932"/>
    </source>
</evidence>
<dbReference type="CDD" id="cd00140">
    <property type="entry name" value="beta_clamp"/>
    <property type="match status" value="1"/>
</dbReference>
<dbReference type="InterPro" id="IPR001001">
    <property type="entry name" value="DNA_polIII_beta"/>
</dbReference>
<dbReference type="SUPFAM" id="SSF55979">
    <property type="entry name" value="DNA clamp"/>
    <property type="match status" value="3"/>
</dbReference>
<dbReference type="Pfam" id="PF02768">
    <property type="entry name" value="DNA_pol3_beta_3"/>
    <property type="match status" value="1"/>
</dbReference>
<comment type="subunit">
    <text evidence="10">Forms a ring-shaped head-to-tail homodimer around DNA.</text>
</comment>
<dbReference type="Pfam" id="PF02767">
    <property type="entry name" value="DNA_pol3_beta_2"/>
    <property type="match status" value="1"/>
</dbReference>
<evidence type="ECO:0000256" key="2">
    <source>
        <dbReference type="ARBA" id="ARBA00010752"/>
    </source>
</evidence>
<dbReference type="InterPro" id="IPR046938">
    <property type="entry name" value="DNA_clamp_sf"/>
</dbReference>
<keyword evidence="5 10" id="KW-0808">Transferase</keyword>
<reference evidence="15" key="1">
    <citation type="submission" date="2017-04" db="EMBL/GenBank/DDBJ databases">
        <authorList>
            <person name="Varghese N."/>
            <person name="Submissions S."/>
        </authorList>
    </citation>
    <scope>NUCLEOTIDE SEQUENCE [LARGE SCALE GENOMIC DNA]</scope>
    <source>
        <strain evidence="15">DSM 16512</strain>
    </source>
</reference>
<evidence type="ECO:0000256" key="4">
    <source>
        <dbReference type="ARBA" id="ARBA00022490"/>
    </source>
</evidence>
<comment type="similarity">
    <text evidence="2 10">Belongs to the beta sliding clamp family.</text>
</comment>
<sequence>MKIEMQKSLLEQILSQMQPFLEKKDLSQITSHVYLAASNGTLTIKATDYETGLKTQTDSINLIKEGKATANGKKLLDIVRILKDGTITIETRDDHLQISQNQSKFKLPMFDAEQFPKFPEIDAMPKIAIESDKFISSLKKITPAIDNNNPKFELNGALIDIKSDRINFVATDTKRLALVTLLQNMDKEFNLIIPKKAIIEIQKLFFDEIDMHYDETYLILKNNQYLFFTKLISGKYPDYERILPKSLQYEMTLPKDKMIEAIKQITIISNEIKLTFLKDRIIFKNLSQENIEAQTELEVETPFEEKFIMAVNSRYILDFLTHIEDNEFLMGINEPELPFELKKENFITIVMPIVI</sequence>
<dbReference type="InterPro" id="IPR022634">
    <property type="entry name" value="DNA_polIII_beta_N"/>
</dbReference>
<evidence type="ECO:0000313" key="15">
    <source>
        <dbReference type="Proteomes" id="UP000192602"/>
    </source>
</evidence>
<dbReference type="GO" id="GO:0009360">
    <property type="term" value="C:DNA polymerase III complex"/>
    <property type="evidence" value="ECO:0007669"/>
    <property type="project" value="InterPro"/>
</dbReference>
<evidence type="ECO:0000259" key="12">
    <source>
        <dbReference type="Pfam" id="PF02767"/>
    </source>
</evidence>
<evidence type="ECO:0000256" key="6">
    <source>
        <dbReference type="ARBA" id="ARBA00022695"/>
    </source>
</evidence>
<keyword evidence="4 10" id="KW-0963">Cytoplasm</keyword>
<dbReference type="PIRSF" id="PIRSF000804">
    <property type="entry name" value="DNA_pol_III_b"/>
    <property type="match status" value="1"/>
</dbReference>
<proteinExistence type="inferred from homology"/>
<gene>
    <name evidence="14" type="ORF">SAMN05660197_0443</name>
</gene>
<evidence type="ECO:0000256" key="1">
    <source>
        <dbReference type="ARBA" id="ARBA00004496"/>
    </source>
</evidence>
<dbReference type="PANTHER" id="PTHR30478:SF0">
    <property type="entry name" value="BETA SLIDING CLAMP"/>
    <property type="match status" value="1"/>
</dbReference>
<accession>A0A1W1WR43</accession>
<keyword evidence="15" id="KW-1185">Reference proteome</keyword>
<feature type="domain" description="DNA polymerase III beta sliding clamp C-terminal" evidence="13">
    <location>
        <begin position="241"/>
        <end position="344"/>
    </location>
</feature>
<dbReference type="SMART" id="SM00480">
    <property type="entry name" value="POL3Bc"/>
    <property type="match status" value="1"/>
</dbReference>
<dbReference type="InterPro" id="IPR022635">
    <property type="entry name" value="DNA_polIII_beta_C"/>
</dbReference>
<dbReference type="PANTHER" id="PTHR30478">
    <property type="entry name" value="DNA POLYMERASE III SUBUNIT BETA"/>
    <property type="match status" value="1"/>
</dbReference>
<protein>
    <recommendedName>
        <fullName evidence="3 10">Beta sliding clamp</fullName>
    </recommendedName>
</protein>
<evidence type="ECO:0000313" key="14">
    <source>
        <dbReference type="EMBL" id="SMC08679.1"/>
    </source>
</evidence>
<name>A0A1W1WR43_9BACT</name>
<comment type="function">
    <text evidence="10">Confers DNA tethering and processivity to DNA polymerases and other proteins. Acts as a clamp, forming a ring around DNA (a reaction catalyzed by the clamp-loading complex) which diffuses in an ATP-independent manner freely and bidirectionally along dsDNA. Initially characterized for its ability to contact the catalytic subunit of DNA polymerase III (Pol III), a complex, multichain enzyme responsible for most of the replicative synthesis in bacteria; Pol III exhibits 3'-5' exonuclease proofreading activity. The beta chain is required for initiation of replication as well as for processivity of DNA replication.</text>
</comment>
<organism evidence="14 15">
    <name type="scientific">Nitratiruptor tergarcus DSM 16512</name>
    <dbReference type="NCBI Taxonomy" id="1069081"/>
    <lineage>
        <taxon>Bacteria</taxon>
        <taxon>Pseudomonadati</taxon>
        <taxon>Campylobacterota</taxon>
        <taxon>Epsilonproteobacteria</taxon>
        <taxon>Nautiliales</taxon>
        <taxon>Nitratiruptoraceae</taxon>
        <taxon>Nitratiruptor</taxon>
    </lineage>
</organism>
<dbReference type="GO" id="GO:0006271">
    <property type="term" value="P:DNA strand elongation involved in DNA replication"/>
    <property type="evidence" value="ECO:0007669"/>
    <property type="project" value="TreeGrafter"/>
</dbReference>
<dbReference type="AlphaFoldDB" id="A0A1W1WR43"/>
<evidence type="ECO:0000256" key="9">
    <source>
        <dbReference type="ARBA" id="ARBA00023125"/>
    </source>
</evidence>
<comment type="subcellular location">
    <subcellularLocation>
        <location evidence="1 10">Cytoplasm</location>
    </subcellularLocation>
</comment>
<keyword evidence="7 10" id="KW-0235">DNA replication</keyword>
<evidence type="ECO:0000259" key="13">
    <source>
        <dbReference type="Pfam" id="PF02768"/>
    </source>
</evidence>
<evidence type="ECO:0000256" key="10">
    <source>
        <dbReference type="PIRNR" id="PIRNR000804"/>
    </source>
</evidence>
<dbReference type="EMBL" id="FWWZ01000001">
    <property type="protein sequence ID" value="SMC08679.1"/>
    <property type="molecule type" value="Genomic_DNA"/>
</dbReference>
<dbReference type="GO" id="GO:0003887">
    <property type="term" value="F:DNA-directed DNA polymerase activity"/>
    <property type="evidence" value="ECO:0007669"/>
    <property type="project" value="UniProtKB-UniRule"/>
</dbReference>
<feature type="domain" description="DNA polymerase III beta sliding clamp N-terminal" evidence="11">
    <location>
        <begin position="1"/>
        <end position="118"/>
    </location>
</feature>
<dbReference type="RefSeq" id="WP_084274949.1">
    <property type="nucleotide sequence ID" value="NZ_AP026671.1"/>
</dbReference>
<dbReference type="OrthoDB" id="8421503at2"/>
<dbReference type="InterPro" id="IPR022637">
    <property type="entry name" value="DNA_polIII_beta_cen"/>
</dbReference>
<dbReference type="Proteomes" id="UP000192602">
    <property type="component" value="Unassembled WGS sequence"/>
</dbReference>
<dbReference type="STRING" id="1069081.SAMN05660197_0443"/>
<dbReference type="GO" id="GO:0008408">
    <property type="term" value="F:3'-5' exonuclease activity"/>
    <property type="evidence" value="ECO:0007669"/>
    <property type="project" value="InterPro"/>
</dbReference>
<dbReference type="GO" id="GO:0005737">
    <property type="term" value="C:cytoplasm"/>
    <property type="evidence" value="ECO:0007669"/>
    <property type="project" value="UniProtKB-SubCell"/>
</dbReference>
<dbReference type="GO" id="GO:0003677">
    <property type="term" value="F:DNA binding"/>
    <property type="evidence" value="ECO:0007669"/>
    <property type="project" value="UniProtKB-UniRule"/>
</dbReference>
<feature type="domain" description="DNA polymerase III beta sliding clamp central" evidence="12">
    <location>
        <begin position="129"/>
        <end position="238"/>
    </location>
</feature>